<dbReference type="AlphaFoldDB" id="A0A151Z7F9"/>
<feature type="region of interest" description="Disordered" evidence="1">
    <location>
        <begin position="345"/>
        <end position="381"/>
    </location>
</feature>
<feature type="compositionally biased region" description="Low complexity" evidence="1">
    <location>
        <begin position="370"/>
        <end position="379"/>
    </location>
</feature>
<feature type="compositionally biased region" description="Polar residues" evidence="1">
    <location>
        <begin position="360"/>
        <end position="369"/>
    </location>
</feature>
<feature type="compositionally biased region" description="Basic and acidic residues" evidence="1">
    <location>
        <begin position="419"/>
        <end position="428"/>
    </location>
</feature>
<evidence type="ECO:0000313" key="2">
    <source>
        <dbReference type="EMBL" id="KYQ89724.1"/>
    </source>
</evidence>
<feature type="region of interest" description="Disordered" evidence="1">
    <location>
        <begin position="196"/>
        <end position="219"/>
    </location>
</feature>
<protein>
    <submittedName>
        <fullName evidence="2">Neugrin domain-containing protein</fullName>
    </submittedName>
</protein>
<dbReference type="PANTHER" id="PTHR13475">
    <property type="entry name" value="NEUGRIN"/>
    <property type="match status" value="1"/>
</dbReference>
<dbReference type="InterPro" id="IPR010487">
    <property type="entry name" value="NGRN/Rrg9"/>
</dbReference>
<dbReference type="EMBL" id="LODT01000039">
    <property type="protein sequence ID" value="KYQ89724.1"/>
    <property type="molecule type" value="Genomic_DNA"/>
</dbReference>
<comment type="caution">
    <text evidence="2">The sequence shown here is derived from an EMBL/GenBank/DDBJ whole genome shotgun (WGS) entry which is preliminary data.</text>
</comment>
<name>A0A151Z7F9_TIELA</name>
<gene>
    <name evidence="2" type="ORF">DLAC_09692</name>
</gene>
<organism evidence="2 3">
    <name type="scientific">Tieghemostelium lacteum</name>
    <name type="common">Slime mold</name>
    <name type="synonym">Dictyostelium lacteum</name>
    <dbReference type="NCBI Taxonomy" id="361077"/>
    <lineage>
        <taxon>Eukaryota</taxon>
        <taxon>Amoebozoa</taxon>
        <taxon>Evosea</taxon>
        <taxon>Eumycetozoa</taxon>
        <taxon>Dictyostelia</taxon>
        <taxon>Dictyosteliales</taxon>
        <taxon>Raperosteliaceae</taxon>
        <taxon>Tieghemostelium</taxon>
    </lineage>
</organism>
<accession>A0A151Z7F9</accession>
<sequence length="460" mass="54051">MYKQLLLCSSNTLKDKRYIRWCYSNIVNINRGYSSQKSKVAPNLFDTENQYNQYQVNDITYKKVPIEQTSSNQIKDLLKKLNSPQIQKASTKKVVKTSTHQSRQSAEVQLDQNQDDIDNLEIYDEDEEQIVVNLDDQEDYDIETRLLKYENDDNRMEGMEDYVFDDDPNEEPLQSNLNKLYPKEELKMDTVEDEEYVEEDENVNEDSARPPLTKADKKRLKEKFQQQVIQDYGKKDGETILHKIELKKQFGKWEPKVKLSRKEMDELRGFHKSDPYVYTYENLSKYYGIAKEAVHRILTSKYQPDQKKLDKLHQKKVESNKEKYSPFSRTKKSLFTVDHLSKSIPNHLKSTKQSKKPTMPTATVNTVEPSESSNSNDNNVQSTTTFEAKSLNENNALEKHWYQVSKEYNLNRIKRLKSEKKEQKEGTHTLRRTNKGTNNISVDLKSGLQRLQQLEKNIRG</sequence>
<dbReference type="FunCoup" id="A0A151Z7F9">
    <property type="interactions" value="259"/>
</dbReference>
<dbReference type="Proteomes" id="UP000076078">
    <property type="component" value="Unassembled WGS sequence"/>
</dbReference>
<dbReference type="InParanoid" id="A0A151Z7F9"/>
<dbReference type="STRING" id="361077.A0A151Z7F9"/>
<evidence type="ECO:0000256" key="1">
    <source>
        <dbReference type="SAM" id="MobiDB-lite"/>
    </source>
</evidence>
<proteinExistence type="predicted"/>
<keyword evidence="3" id="KW-1185">Reference proteome</keyword>
<feature type="region of interest" description="Disordered" evidence="1">
    <location>
        <begin position="418"/>
        <end position="440"/>
    </location>
</feature>
<dbReference type="OrthoDB" id="5578174at2759"/>
<dbReference type="PANTHER" id="PTHR13475:SF3">
    <property type="entry name" value="NEUGRIN"/>
    <property type="match status" value="1"/>
</dbReference>
<evidence type="ECO:0000313" key="3">
    <source>
        <dbReference type="Proteomes" id="UP000076078"/>
    </source>
</evidence>
<reference evidence="2 3" key="1">
    <citation type="submission" date="2015-12" db="EMBL/GenBank/DDBJ databases">
        <title>Dictyostelia acquired genes for synthesis and detection of signals that induce cell-type specialization by lateral gene transfer from prokaryotes.</title>
        <authorList>
            <person name="Gloeckner G."/>
            <person name="Schaap P."/>
        </authorList>
    </citation>
    <scope>NUCLEOTIDE SEQUENCE [LARGE SCALE GENOMIC DNA]</scope>
    <source>
        <strain evidence="2 3">TK</strain>
    </source>
</reference>